<evidence type="ECO:0000256" key="1">
    <source>
        <dbReference type="SAM" id="MobiDB-lite"/>
    </source>
</evidence>
<gene>
    <name evidence="2" type="ORF">NDU88_001312</name>
</gene>
<sequence>MDRTPYCSQTQSMAAVKVLEGVGSPQSGTFGAYGTSKAVYLITVFQYARANTTLLDMEESEWSNNLLESGVRPVVGMVLLLCLSQHQLHGTETKRPARELTEAESTTAVHPAIPGNSDPANLWPPQRPPHGPEVVPLVYAAGRSIIHVPLAPANISGAERNVHTEYQGCHEAKEKVNEERLNTLNVACSDLEAEGK</sequence>
<evidence type="ECO:0000313" key="3">
    <source>
        <dbReference type="Proteomes" id="UP001066276"/>
    </source>
</evidence>
<accession>A0AAV7UUZ5</accession>
<dbReference type="EMBL" id="JANPWB010000004">
    <property type="protein sequence ID" value="KAJ1192000.1"/>
    <property type="molecule type" value="Genomic_DNA"/>
</dbReference>
<keyword evidence="3" id="KW-1185">Reference proteome</keyword>
<comment type="caution">
    <text evidence="2">The sequence shown here is derived from an EMBL/GenBank/DDBJ whole genome shotgun (WGS) entry which is preliminary data.</text>
</comment>
<feature type="region of interest" description="Disordered" evidence="1">
    <location>
        <begin position="91"/>
        <end position="127"/>
    </location>
</feature>
<protein>
    <submittedName>
        <fullName evidence="2">Uncharacterized protein</fullName>
    </submittedName>
</protein>
<reference evidence="2" key="1">
    <citation type="journal article" date="2022" name="bioRxiv">
        <title>Sequencing and chromosome-scale assembly of the giantPleurodeles waltlgenome.</title>
        <authorList>
            <person name="Brown T."/>
            <person name="Elewa A."/>
            <person name="Iarovenko S."/>
            <person name="Subramanian E."/>
            <person name="Araus A.J."/>
            <person name="Petzold A."/>
            <person name="Susuki M."/>
            <person name="Suzuki K.-i.T."/>
            <person name="Hayashi T."/>
            <person name="Toyoda A."/>
            <person name="Oliveira C."/>
            <person name="Osipova E."/>
            <person name="Leigh N.D."/>
            <person name="Simon A."/>
            <person name="Yun M.H."/>
        </authorList>
    </citation>
    <scope>NUCLEOTIDE SEQUENCE</scope>
    <source>
        <strain evidence="2">20211129_DDA</strain>
        <tissue evidence="2">Liver</tissue>
    </source>
</reference>
<proteinExistence type="predicted"/>
<dbReference type="Proteomes" id="UP001066276">
    <property type="component" value="Chromosome 2_2"/>
</dbReference>
<organism evidence="2 3">
    <name type="scientific">Pleurodeles waltl</name>
    <name type="common">Iberian ribbed newt</name>
    <dbReference type="NCBI Taxonomy" id="8319"/>
    <lineage>
        <taxon>Eukaryota</taxon>
        <taxon>Metazoa</taxon>
        <taxon>Chordata</taxon>
        <taxon>Craniata</taxon>
        <taxon>Vertebrata</taxon>
        <taxon>Euteleostomi</taxon>
        <taxon>Amphibia</taxon>
        <taxon>Batrachia</taxon>
        <taxon>Caudata</taxon>
        <taxon>Salamandroidea</taxon>
        <taxon>Salamandridae</taxon>
        <taxon>Pleurodelinae</taxon>
        <taxon>Pleurodeles</taxon>
    </lineage>
</organism>
<name>A0AAV7UUZ5_PLEWA</name>
<evidence type="ECO:0000313" key="2">
    <source>
        <dbReference type="EMBL" id="KAJ1192000.1"/>
    </source>
</evidence>
<feature type="compositionally biased region" description="Basic and acidic residues" evidence="1">
    <location>
        <begin position="91"/>
        <end position="101"/>
    </location>
</feature>
<dbReference type="AlphaFoldDB" id="A0AAV7UUZ5"/>